<keyword evidence="2" id="KW-1185">Reference proteome</keyword>
<reference evidence="1 2" key="1">
    <citation type="submission" date="2018-10" db="EMBL/GenBank/DDBJ databases">
        <title>Marmoricola sp. 4Q3S-7 whole genome shotgun sequence.</title>
        <authorList>
            <person name="Li F."/>
        </authorList>
    </citation>
    <scope>NUCLEOTIDE SEQUENCE [LARGE SCALE GENOMIC DNA]</scope>
    <source>
        <strain evidence="1 2">4Q3S-7</strain>
    </source>
</reference>
<evidence type="ECO:0000313" key="2">
    <source>
        <dbReference type="Proteomes" id="UP000281708"/>
    </source>
</evidence>
<comment type="caution">
    <text evidence="1">The sequence shown here is derived from an EMBL/GenBank/DDBJ whole genome shotgun (WGS) entry which is preliminary data.</text>
</comment>
<sequence>MPEATAPGVWWWRLEAADGSEVAPPEGRQEFPTRGEAESYVGEFWAELASQGVAAVTLLEDDREVYGPMPLSA</sequence>
<protein>
    <recommendedName>
        <fullName evidence="3">DUF2188 domain-containing protein</fullName>
    </recommendedName>
</protein>
<organism evidence="1 2">
    <name type="scientific">Nocardioides mangrovicus</name>
    <dbReference type="NCBI Taxonomy" id="2478913"/>
    <lineage>
        <taxon>Bacteria</taxon>
        <taxon>Bacillati</taxon>
        <taxon>Actinomycetota</taxon>
        <taxon>Actinomycetes</taxon>
        <taxon>Propionibacteriales</taxon>
        <taxon>Nocardioidaceae</taxon>
        <taxon>Nocardioides</taxon>
    </lineage>
</organism>
<evidence type="ECO:0008006" key="3">
    <source>
        <dbReference type="Google" id="ProtNLM"/>
    </source>
</evidence>
<accession>A0A3L8P2P6</accession>
<proteinExistence type="predicted"/>
<dbReference type="Proteomes" id="UP000281708">
    <property type="component" value="Unassembled WGS sequence"/>
</dbReference>
<dbReference type="AlphaFoldDB" id="A0A3L8P2P6"/>
<dbReference type="OrthoDB" id="3214648at2"/>
<dbReference type="EMBL" id="RDBE01000007">
    <property type="protein sequence ID" value="RLV49123.1"/>
    <property type="molecule type" value="Genomic_DNA"/>
</dbReference>
<evidence type="ECO:0000313" key="1">
    <source>
        <dbReference type="EMBL" id="RLV49123.1"/>
    </source>
</evidence>
<name>A0A3L8P2P6_9ACTN</name>
<dbReference type="RefSeq" id="WP_121806226.1">
    <property type="nucleotide sequence ID" value="NZ_RDBE01000007.1"/>
</dbReference>
<gene>
    <name evidence="1" type="ORF">D9V37_11185</name>
</gene>